<dbReference type="NCBIfam" id="TIGR03514">
    <property type="entry name" value="GldB_lipo"/>
    <property type="match status" value="1"/>
</dbReference>
<organism evidence="1 2">
    <name type="scientific">Psychroflexus salarius</name>
    <dbReference type="NCBI Taxonomy" id="1155689"/>
    <lineage>
        <taxon>Bacteria</taxon>
        <taxon>Pseudomonadati</taxon>
        <taxon>Bacteroidota</taxon>
        <taxon>Flavobacteriia</taxon>
        <taxon>Flavobacteriales</taxon>
        <taxon>Flavobacteriaceae</taxon>
        <taxon>Psychroflexus</taxon>
    </lineage>
</organism>
<gene>
    <name evidence="1" type="ORF">SAMN05444278_10817</name>
</gene>
<dbReference type="InterPro" id="IPR019853">
    <property type="entry name" value="GldB-like"/>
</dbReference>
<sequence length="324" mass="38631">MLFKTIFRVLLILVTCVYLTSCDSKKSKIIERIENKNLDLSLMRFDREFAASDSLDLESLKIGYPFFFNSAVPDSLWYKKMKDTLQNEINHEVLKAFPDFDQEKQDIERFFKYLKFYFTAFKHPTIVTIAESVDYKNKVVTSDSIIVISLDNYLGREHRFYESFPDYIKNYQDKKYLMSDVAGAYAKNATFEPLDRRFISYMIYHGKLLYFKDLVIPWESDAEKIQYTKEQLEWAESNETKIWEFFIDKDYVFSTQADLKDRFINPAPFSKFYLELDNDSSPRIGQYIGWQIVRDFMKNNPEIEPNKLMLLDGQQIFKQSNYKP</sequence>
<name>A0A1M4X9S7_9FLAO</name>
<accession>A0A1M4X9S7</accession>
<evidence type="ECO:0000313" key="1">
    <source>
        <dbReference type="EMBL" id="SHE89882.1"/>
    </source>
</evidence>
<evidence type="ECO:0000313" key="2">
    <source>
        <dbReference type="Proteomes" id="UP000184462"/>
    </source>
</evidence>
<dbReference type="EMBL" id="FQTW01000008">
    <property type="protein sequence ID" value="SHE89882.1"/>
    <property type="molecule type" value="Genomic_DNA"/>
</dbReference>
<dbReference type="RefSeq" id="WP_073193397.1">
    <property type="nucleotide sequence ID" value="NZ_FQTW01000008.1"/>
</dbReference>
<dbReference type="Proteomes" id="UP000184462">
    <property type="component" value="Unassembled WGS sequence"/>
</dbReference>
<reference evidence="1 2" key="1">
    <citation type="submission" date="2016-11" db="EMBL/GenBank/DDBJ databases">
        <authorList>
            <person name="Jaros S."/>
            <person name="Januszkiewicz K."/>
            <person name="Wedrychowicz H."/>
        </authorList>
    </citation>
    <scope>NUCLEOTIDE SEQUENCE [LARGE SCALE GENOMIC DNA]</scope>
    <source>
        <strain evidence="1 2">DSM 25661</strain>
    </source>
</reference>
<dbReference type="STRING" id="1155689.SAMN05444278_10817"/>
<dbReference type="Pfam" id="PF25594">
    <property type="entry name" value="GldB_lipo"/>
    <property type="match status" value="1"/>
</dbReference>
<keyword evidence="2" id="KW-1185">Reference proteome</keyword>
<dbReference type="OrthoDB" id="976022at2"/>
<proteinExistence type="predicted"/>
<protein>
    <submittedName>
        <fullName evidence="1">Protein involved in gliding motility GldB</fullName>
    </submittedName>
</protein>
<dbReference type="AlphaFoldDB" id="A0A1M4X9S7"/>